<proteinExistence type="predicted"/>
<protein>
    <submittedName>
        <fullName evidence="1">Uncharacterized protein</fullName>
    </submittedName>
</protein>
<dbReference type="RefSeq" id="WP_189554720.1">
    <property type="nucleotide sequence ID" value="NZ_BMTP01000027.1"/>
</dbReference>
<accession>A0A918M785</accession>
<dbReference type="AlphaFoldDB" id="A0A918M785"/>
<evidence type="ECO:0000313" key="1">
    <source>
        <dbReference type="EMBL" id="GGU66238.1"/>
    </source>
</evidence>
<dbReference type="Proteomes" id="UP000636661">
    <property type="component" value="Unassembled WGS sequence"/>
</dbReference>
<comment type="caution">
    <text evidence="1">The sequence shown here is derived from an EMBL/GenBank/DDBJ whole genome shotgun (WGS) entry which is preliminary data.</text>
</comment>
<reference evidence="1" key="1">
    <citation type="journal article" date="2014" name="Int. J. Syst. Evol. Microbiol.">
        <title>Complete genome sequence of Corynebacterium casei LMG S-19264T (=DSM 44701T), isolated from a smear-ripened cheese.</title>
        <authorList>
            <consortium name="US DOE Joint Genome Institute (JGI-PGF)"/>
            <person name="Walter F."/>
            <person name="Albersmeier A."/>
            <person name="Kalinowski J."/>
            <person name="Ruckert C."/>
        </authorList>
    </citation>
    <scope>NUCLEOTIDE SEQUENCE</scope>
    <source>
        <strain evidence="1">JCM 4391</strain>
    </source>
</reference>
<evidence type="ECO:0000313" key="2">
    <source>
        <dbReference type="Proteomes" id="UP000636661"/>
    </source>
</evidence>
<organism evidence="1 2">
    <name type="scientific">Streptomyces lavendofoliae</name>
    <dbReference type="NCBI Taxonomy" id="67314"/>
    <lineage>
        <taxon>Bacteria</taxon>
        <taxon>Bacillati</taxon>
        <taxon>Actinomycetota</taxon>
        <taxon>Actinomycetes</taxon>
        <taxon>Kitasatosporales</taxon>
        <taxon>Streptomycetaceae</taxon>
        <taxon>Streptomyces</taxon>
    </lineage>
</organism>
<gene>
    <name evidence="1" type="ORF">GCM10010274_63540</name>
</gene>
<keyword evidence="2" id="KW-1185">Reference proteome</keyword>
<dbReference type="EMBL" id="BMTP01000027">
    <property type="protein sequence ID" value="GGU66238.1"/>
    <property type="molecule type" value="Genomic_DNA"/>
</dbReference>
<sequence>MPNREHSLRLEVTHNLYVVTDTDAEEPDDSAPASNGFLWTNTERNQVNVMTGTSWGVVDTTVEIRTSAPDSVDVTAWDEIAEVSMHFTGDGPLMGSLITGDLDQLDLPETEGEQWWRFRFHARGRDVASAAGDQPTHPDGTPLEQHYIQIWPAPRAQETCYKTTDTTGVRSRASEN</sequence>
<reference evidence="1" key="2">
    <citation type="submission" date="2020-09" db="EMBL/GenBank/DDBJ databases">
        <authorList>
            <person name="Sun Q."/>
            <person name="Ohkuma M."/>
        </authorList>
    </citation>
    <scope>NUCLEOTIDE SEQUENCE</scope>
    <source>
        <strain evidence="1">JCM 4391</strain>
    </source>
</reference>
<name>A0A918M785_9ACTN</name>